<feature type="transmembrane region" description="Helical" evidence="5">
    <location>
        <begin position="147"/>
        <end position="169"/>
    </location>
</feature>
<feature type="transmembrane region" description="Helical" evidence="5">
    <location>
        <begin position="82"/>
        <end position="100"/>
    </location>
</feature>
<keyword evidence="5" id="KW-0472">Membrane</keyword>
<dbReference type="Pfam" id="PF06181">
    <property type="entry name" value="Urate_ox_N"/>
    <property type="match status" value="1"/>
</dbReference>
<name>A0ABU9Z9C9_9HYPH</name>
<keyword evidence="5" id="KW-0812">Transmembrane</keyword>
<evidence type="ECO:0000256" key="1">
    <source>
        <dbReference type="ARBA" id="ARBA00022617"/>
    </source>
</evidence>
<evidence type="ECO:0000256" key="2">
    <source>
        <dbReference type="ARBA" id="ARBA00022723"/>
    </source>
</evidence>
<comment type="caution">
    <text evidence="7">The sequence shown here is derived from an EMBL/GenBank/DDBJ whole genome shotgun (WGS) entry which is preliminary data.</text>
</comment>
<feature type="transmembrane region" description="Helical" evidence="5">
    <location>
        <begin position="250"/>
        <end position="270"/>
    </location>
</feature>
<gene>
    <name evidence="7" type="ORF">PUR21_09850</name>
</gene>
<evidence type="ECO:0000259" key="6">
    <source>
        <dbReference type="PROSITE" id="PS51007"/>
    </source>
</evidence>
<keyword evidence="3 4" id="KW-0408">Iron</keyword>
<keyword evidence="5" id="KW-1133">Transmembrane helix</keyword>
<evidence type="ECO:0000256" key="4">
    <source>
        <dbReference type="PROSITE-ProRule" id="PRU00433"/>
    </source>
</evidence>
<feature type="transmembrane region" description="Helical" evidence="5">
    <location>
        <begin position="227"/>
        <end position="244"/>
    </location>
</feature>
<dbReference type="PROSITE" id="PS51007">
    <property type="entry name" value="CYTC"/>
    <property type="match status" value="1"/>
</dbReference>
<proteinExistence type="predicted"/>
<keyword evidence="1 4" id="KW-0349">Heme</keyword>
<keyword evidence="2 4" id="KW-0479">Metal-binding</keyword>
<feature type="transmembrane region" description="Helical" evidence="5">
    <location>
        <begin position="282"/>
        <end position="304"/>
    </location>
</feature>
<dbReference type="EMBL" id="JAQYXL010000001">
    <property type="protein sequence ID" value="MEN3227927.1"/>
    <property type="molecule type" value="Genomic_DNA"/>
</dbReference>
<evidence type="ECO:0000313" key="8">
    <source>
        <dbReference type="Proteomes" id="UP001404845"/>
    </source>
</evidence>
<protein>
    <submittedName>
        <fullName evidence="7">Urate hydroxylase PuuD</fullName>
    </submittedName>
</protein>
<keyword evidence="8" id="KW-1185">Reference proteome</keyword>
<sequence>MESFVWEWGSMLLRWLHIVAAMAWIGSSFFFMHLDASLKRTPDIPAGEGAAAWQVHGGGFYEMRKYFVAPEHLSPDLTWHKWQAYTTWLSGFVLLAWIYYAQAQLYLVDPAVMDLSAPAAAALGIGALALGWVVYDRICRSRLGESETGLAAIGLLAITLAAFGFSQVFSGRGALIHTGALMATWMAGNVFFLIIPNQRKVVAALMKGERPDPSLGKQAKQRSAQNNYLTLPVVLMMIANHYPMLFASKATIPLIVALVTASGAVIRFFYNVRHADHARSPWWAWAVASVGLAAAFVLAVAGSAGGRAVLGLPPQAEGPPVAALASAGHGGAAAPDHVVELVAGRCAMCHAAEPVWDGIGVAPKGVRLDTAEAIGRQAEAIRRQVVLTHNMPPNNVTEMTDAERGVIAAWLADAAHRDLRPTP</sequence>
<feature type="transmembrane region" description="Helical" evidence="5">
    <location>
        <begin position="175"/>
        <end position="195"/>
    </location>
</feature>
<dbReference type="InterPro" id="IPR009056">
    <property type="entry name" value="Cyt_c-like_dom"/>
</dbReference>
<dbReference type="InterPro" id="IPR010389">
    <property type="entry name" value="Urate_ox_N"/>
</dbReference>
<feature type="transmembrane region" description="Helical" evidence="5">
    <location>
        <begin position="115"/>
        <end position="135"/>
    </location>
</feature>
<evidence type="ECO:0000256" key="3">
    <source>
        <dbReference type="ARBA" id="ARBA00023004"/>
    </source>
</evidence>
<evidence type="ECO:0000256" key="5">
    <source>
        <dbReference type="SAM" id="Phobius"/>
    </source>
</evidence>
<feature type="transmembrane region" description="Helical" evidence="5">
    <location>
        <begin position="12"/>
        <end position="32"/>
    </location>
</feature>
<reference evidence="7 8" key="1">
    <citation type="journal article" date="2023" name="PLoS ONE">
        <title>Complete genome assembly of Hawai'i environmental nontuberculous mycobacteria reveals unexpected co-isolation with methylobacteria.</title>
        <authorList>
            <person name="Hendrix J."/>
            <person name="Epperson L.E."/>
            <person name="Tong E.I."/>
            <person name="Chan Y.L."/>
            <person name="Hasan N.A."/>
            <person name="Dawrs S.N."/>
            <person name="Norton G.J."/>
            <person name="Virdi R."/>
            <person name="Crooks J.L."/>
            <person name="Chan E.D."/>
            <person name="Honda J.R."/>
            <person name="Strong M."/>
        </authorList>
    </citation>
    <scope>NUCLEOTIDE SEQUENCE [LARGE SCALE GENOMIC DNA]</scope>
    <source>
        <strain evidence="7 8">NJH_HI01</strain>
    </source>
</reference>
<organism evidence="7 8">
    <name type="scientific">Methylorubrum rhodesianum</name>
    <dbReference type="NCBI Taxonomy" id="29427"/>
    <lineage>
        <taxon>Bacteria</taxon>
        <taxon>Pseudomonadati</taxon>
        <taxon>Pseudomonadota</taxon>
        <taxon>Alphaproteobacteria</taxon>
        <taxon>Hyphomicrobiales</taxon>
        <taxon>Methylobacteriaceae</taxon>
        <taxon>Methylorubrum</taxon>
    </lineage>
</organism>
<dbReference type="RefSeq" id="WP_183667656.1">
    <property type="nucleotide sequence ID" value="NZ_JACHOS010000006.1"/>
</dbReference>
<evidence type="ECO:0000313" key="7">
    <source>
        <dbReference type="EMBL" id="MEN3227927.1"/>
    </source>
</evidence>
<dbReference type="InterPro" id="IPR036909">
    <property type="entry name" value="Cyt_c-like_dom_sf"/>
</dbReference>
<feature type="domain" description="Cytochrome c" evidence="6">
    <location>
        <begin position="330"/>
        <end position="415"/>
    </location>
</feature>
<dbReference type="SUPFAM" id="SSF46626">
    <property type="entry name" value="Cytochrome c"/>
    <property type="match status" value="1"/>
</dbReference>
<dbReference type="Proteomes" id="UP001404845">
    <property type="component" value="Unassembled WGS sequence"/>
</dbReference>
<accession>A0ABU9Z9C9</accession>